<keyword evidence="7 8" id="KW-0067">ATP-binding</keyword>
<dbReference type="SUPFAM" id="SSF52540">
    <property type="entry name" value="P-loop containing nucleoside triphosphate hydrolases"/>
    <property type="match status" value="1"/>
</dbReference>
<evidence type="ECO:0000313" key="14">
    <source>
        <dbReference type="Proteomes" id="UP000237968"/>
    </source>
</evidence>
<feature type="binding site" evidence="8">
    <location>
        <position position="141"/>
    </location>
    <ligand>
        <name>Zn(2+)</name>
        <dbReference type="ChEBI" id="CHEBI:29105"/>
    </ligand>
</feature>
<dbReference type="EMBL" id="PVNK01000102">
    <property type="protein sequence ID" value="PRQ03240.1"/>
    <property type="molecule type" value="Genomic_DNA"/>
</dbReference>
<dbReference type="AlphaFoldDB" id="A0A2S9YDP6"/>
<keyword evidence="14" id="KW-1185">Reference proteome</keyword>
<dbReference type="GO" id="GO:0046104">
    <property type="term" value="P:thymidine metabolic process"/>
    <property type="evidence" value="ECO:0007669"/>
    <property type="project" value="TreeGrafter"/>
</dbReference>
<dbReference type="EC" id="2.7.1.21" evidence="2 8"/>
<feature type="binding site" evidence="8">
    <location>
        <position position="178"/>
    </location>
    <ligand>
        <name>Zn(2+)</name>
        <dbReference type="ChEBI" id="CHEBI:29105"/>
    </ligand>
</feature>
<dbReference type="GO" id="GO:0008270">
    <property type="term" value="F:zinc ion binding"/>
    <property type="evidence" value="ECO:0007669"/>
    <property type="project" value="UniProtKB-UniRule"/>
</dbReference>
<dbReference type="Proteomes" id="UP000237968">
    <property type="component" value="Unassembled WGS sequence"/>
</dbReference>
<dbReference type="HAMAP" id="MF_00124">
    <property type="entry name" value="Thymidine_kinase"/>
    <property type="match status" value="1"/>
</dbReference>
<comment type="similarity">
    <text evidence="1 8 12">Belongs to the thymidine kinase family.</text>
</comment>
<comment type="catalytic activity">
    <reaction evidence="8 11">
        <text>thymidine + ATP = dTMP + ADP + H(+)</text>
        <dbReference type="Rhea" id="RHEA:19129"/>
        <dbReference type="ChEBI" id="CHEBI:15378"/>
        <dbReference type="ChEBI" id="CHEBI:17748"/>
        <dbReference type="ChEBI" id="CHEBI:30616"/>
        <dbReference type="ChEBI" id="CHEBI:63528"/>
        <dbReference type="ChEBI" id="CHEBI:456216"/>
        <dbReference type="EC" id="2.7.1.21"/>
    </reaction>
</comment>
<dbReference type="NCBIfam" id="NF003300">
    <property type="entry name" value="PRK04296.1-5"/>
    <property type="match status" value="1"/>
</dbReference>
<dbReference type="PANTHER" id="PTHR11441">
    <property type="entry name" value="THYMIDINE KINASE"/>
    <property type="match status" value="1"/>
</dbReference>
<comment type="subunit">
    <text evidence="8">Homotetramer.</text>
</comment>
<feature type="binding site" evidence="8">
    <location>
        <position position="181"/>
    </location>
    <ligand>
        <name>Zn(2+)</name>
        <dbReference type="ChEBI" id="CHEBI:29105"/>
    </ligand>
</feature>
<dbReference type="RefSeq" id="WP_106391233.1">
    <property type="nucleotide sequence ID" value="NZ_PVNK01000102.1"/>
</dbReference>
<evidence type="ECO:0000256" key="11">
    <source>
        <dbReference type="RuleBase" id="RU000544"/>
    </source>
</evidence>
<evidence type="ECO:0000256" key="7">
    <source>
        <dbReference type="ARBA" id="ARBA00022840"/>
    </source>
</evidence>
<keyword evidence="8" id="KW-0479">Metal-binding</keyword>
<evidence type="ECO:0000256" key="4">
    <source>
        <dbReference type="ARBA" id="ARBA00022679"/>
    </source>
</evidence>
<dbReference type="Pfam" id="PF00265">
    <property type="entry name" value="TK"/>
    <property type="match status" value="1"/>
</dbReference>
<evidence type="ECO:0000256" key="1">
    <source>
        <dbReference type="ARBA" id="ARBA00007587"/>
    </source>
</evidence>
<evidence type="ECO:0000256" key="2">
    <source>
        <dbReference type="ARBA" id="ARBA00012118"/>
    </source>
</evidence>
<keyword evidence="8" id="KW-0963">Cytoplasm</keyword>
<evidence type="ECO:0000256" key="6">
    <source>
        <dbReference type="ARBA" id="ARBA00022777"/>
    </source>
</evidence>
<evidence type="ECO:0000313" key="13">
    <source>
        <dbReference type="EMBL" id="PRQ03240.1"/>
    </source>
</evidence>
<dbReference type="GO" id="GO:0005524">
    <property type="term" value="F:ATP binding"/>
    <property type="evidence" value="ECO:0007669"/>
    <property type="project" value="UniProtKB-UniRule"/>
</dbReference>
<keyword evidence="3 8" id="KW-0237">DNA synthesis</keyword>
<comment type="caution">
    <text evidence="13">The sequence shown here is derived from an EMBL/GenBank/DDBJ whole genome shotgun (WGS) entry which is preliminary data.</text>
</comment>
<feature type="binding site" evidence="8">
    <location>
        <position position="144"/>
    </location>
    <ligand>
        <name>Zn(2+)</name>
        <dbReference type="ChEBI" id="CHEBI:29105"/>
    </ligand>
</feature>
<sequence>MAKLYFRYGTMDSAKTMNLLAVAHNYRQQGKNVALLKPRLDDRFGGGVIASRSGLEKPVDLLLEDDSELDPPFFADLDCVLVDEAQFLSVKVIEQLRAITRTQNVPVICYGLRTDFRTRLFPGARRLFELADSIEEVKVTCQFCNRKAIFNMRIVDGQPTEDGAQIQLGANEAYAPTCHVCYVERLPGAIERAGHAEVET</sequence>
<dbReference type="GO" id="GO:0071897">
    <property type="term" value="P:DNA biosynthetic process"/>
    <property type="evidence" value="ECO:0007669"/>
    <property type="project" value="UniProtKB-KW"/>
</dbReference>
<keyword evidence="5 8" id="KW-0547">Nucleotide-binding</keyword>
<comment type="subcellular location">
    <subcellularLocation>
        <location evidence="8">Cytoplasm</location>
    </subcellularLocation>
</comment>
<feature type="binding site" evidence="8">
    <location>
        <begin position="83"/>
        <end position="86"/>
    </location>
    <ligand>
        <name>ATP</name>
        <dbReference type="ChEBI" id="CHEBI:30616"/>
    </ligand>
</feature>
<organism evidence="13 14">
    <name type="scientific">Enhygromyxa salina</name>
    <dbReference type="NCBI Taxonomy" id="215803"/>
    <lineage>
        <taxon>Bacteria</taxon>
        <taxon>Pseudomonadati</taxon>
        <taxon>Myxococcota</taxon>
        <taxon>Polyangia</taxon>
        <taxon>Nannocystales</taxon>
        <taxon>Nannocystaceae</taxon>
        <taxon>Enhygromyxa</taxon>
    </lineage>
</organism>
<feature type="active site" description="Proton acceptor" evidence="8 9">
    <location>
        <position position="84"/>
    </location>
</feature>
<dbReference type="OrthoDB" id="9781579at2"/>
<keyword evidence="4 8" id="KW-0808">Transferase</keyword>
<feature type="binding site" evidence="10">
    <location>
        <position position="174"/>
    </location>
    <ligand>
        <name>substrate</name>
    </ligand>
</feature>
<evidence type="ECO:0000256" key="9">
    <source>
        <dbReference type="PIRSR" id="PIRSR035805-1"/>
    </source>
</evidence>
<dbReference type="PIRSF" id="PIRSF035805">
    <property type="entry name" value="TK_cell"/>
    <property type="match status" value="1"/>
</dbReference>
<keyword evidence="8" id="KW-0862">Zinc</keyword>
<dbReference type="GO" id="GO:0004797">
    <property type="term" value="F:thymidine kinase activity"/>
    <property type="evidence" value="ECO:0007669"/>
    <property type="project" value="UniProtKB-UniRule"/>
</dbReference>
<dbReference type="Gene3D" id="3.30.60.20">
    <property type="match status" value="1"/>
</dbReference>
<reference evidence="13 14" key="1">
    <citation type="submission" date="2018-03" db="EMBL/GenBank/DDBJ databases">
        <title>Draft Genome Sequences of the Obligatory Marine Myxobacteria Enhygromyxa salina SWB005.</title>
        <authorList>
            <person name="Poehlein A."/>
            <person name="Moghaddam J.A."/>
            <person name="Harms H."/>
            <person name="Alanjari M."/>
            <person name="Koenig G.M."/>
            <person name="Daniel R."/>
            <person name="Schaeberle T.F."/>
        </authorList>
    </citation>
    <scope>NUCLEOTIDE SEQUENCE [LARGE SCALE GENOMIC DNA]</scope>
    <source>
        <strain evidence="13 14">SWB005</strain>
    </source>
</reference>
<dbReference type="Gene3D" id="3.40.50.300">
    <property type="entry name" value="P-loop containing nucleotide triphosphate hydrolases"/>
    <property type="match status" value="1"/>
</dbReference>
<proteinExistence type="inferred from homology"/>
<dbReference type="InterPro" id="IPR027417">
    <property type="entry name" value="P-loop_NTPase"/>
</dbReference>
<evidence type="ECO:0000256" key="10">
    <source>
        <dbReference type="PIRSR" id="PIRSR035805-2"/>
    </source>
</evidence>
<comment type="caution">
    <text evidence="8">Lacks conserved residue(s) required for the propagation of feature annotation.</text>
</comment>
<gene>
    <name evidence="8 13" type="primary">tdk</name>
    <name evidence="13" type="ORF">ENSA5_17840</name>
</gene>
<dbReference type="GO" id="GO:0005829">
    <property type="term" value="C:cytosol"/>
    <property type="evidence" value="ECO:0007669"/>
    <property type="project" value="TreeGrafter"/>
</dbReference>
<feature type="binding site" evidence="10">
    <location>
        <begin position="166"/>
        <end position="169"/>
    </location>
    <ligand>
        <name>substrate</name>
    </ligand>
</feature>
<evidence type="ECO:0000256" key="8">
    <source>
        <dbReference type="HAMAP-Rule" id="MF_00124"/>
    </source>
</evidence>
<evidence type="ECO:0000256" key="5">
    <source>
        <dbReference type="ARBA" id="ARBA00022741"/>
    </source>
</evidence>
<evidence type="ECO:0000256" key="3">
    <source>
        <dbReference type="ARBA" id="ARBA00022634"/>
    </source>
</evidence>
<name>A0A2S9YDP6_9BACT</name>
<evidence type="ECO:0000256" key="12">
    <source>
        <dbReference type="RuleBase" id="RU004165"/>
    </source>
</evidence>
<dbReference type="PANTHER" id="PTHR11441:SF0">
    <property type="entry name" value="THYMIDINE KINASE, CYTOSOLIC"/>
    <property type="match status" value="1"/>
</dbReference>
<accession>A0A2S9YDP6</accession>
<dbReference type="InterPro" id="IPR001267">
    <property type="entry name" value="Thymidine_kinase"/>
</dbReference>
<dbReference type="SUPFAM" id="SSF57716">
    <property type="entry name" value="Glucocorticoid receptor-like (DNA-binding domain)"/>
    <property type="match status" value="1"/>
</dbReference>
<protein>
    <recommendedName>
        <fullName evidence="2 8">Thymidine kinase</fullName>
        <ecNumber evidence="2 8">2.7.1.21</ecNumber>
    </recommendedName>
</protein>
<keyword evidence="6 8" id="KW-0418">Kinase</keyword>